<proteinExistence type="predicted"/>
<dbReference type="AlphaFoldDB" id="V4LB94"/>
<evidence type="ECO:0000256" key="1">
    <source>
        <dbReference type="ARBA" id="ARBA00022786"/>
    </source>
</evidence>
<dbReference type="PROSITE" id="PS51399">
    <property type="entry name" value="SEP"/>
    <property type="match status" value="1"/>
</dbReference>
<dbReference type="eggNOG" id="KOG2086">
    <property type="taxonomic scope" value="Eukaryota"/>
</dbReference>
<dbReference type="PANTHER" id="PTHR23333">
    <property type="entry name" value="UBX DOMAIN CONTAINING PROTEIN"/>
    <property type="match status" value="1"/>
</dbReference>
<dbReference type="KEGG" id="eus:EUTSA_v10022118mg"/>
<feature type="region of interest" description="Disordered" evidence="2">
    <location>
        <begin position="84"/>
        <end position="149"/>
    </location>
</feature>
<dbReference type="OMA" id="PRTVTIW"/>
<dbReference type="SUPFAM" id="SSF102848">
    <property type="entry name" value="NSFL1 (p97 ATPase) cofactor p47, SEP domain"/>
    <property type="match status" value="1"/>
</dbReference>
<protein>
    <recommendedName>
        <fullName evidence="7">UBX domain-containing protein</fullName>
    </recommendedName>
</protein>
<dbReference type="InterPro" id="IPR001012">
    <property type="entry name" value="UBX_dom"/>
</dbReference>
<dbReference type="InterPro" id="IPR036241">
    <property type="entry name" value="NSFL1C_SEP_dom_sf"/>
</dbReference>
<dbReference type="CDD" id="cd14273">
    <property type="entry name" value="UBA_TAP-C_like"/>
    <property type="match status" value="1"/>
</dbReference>
<sequence length="375" mass="41562">MDDDKSPSPATDMKEKLIRTFIEATSLSRKDAEFFLEIHQWDVDAAVADASDFTENNIASATSASASASAVSASAEPNRILADSTSRHNLPVSSHSQSGGGSSDYIPTSPPSRATFRGPAGNIYTLADISGGTESDSDESQEYDDDEAEPERYHIMTIFLVPKNGEEDSDEPQYETHLIVIEYVTVWRNGFTIWRNGFTVDDNQFDFVDNPEDAAFLEEVERMEPPRILTEEDNENIHHYVKFIMRQEEDFIVSPPEPFTPFNGVGIRLSKKDSVPIEPPASSSNSLPPAMDLVVDHDAPTTSIQIRLADGTRIVSRFNTHHTVRDVRGFIDASRPDGSRVYQLLSMGFPPKPLTDFDLTIEEAGISNSVLIQQD</sequence>
<name>V4LB94_EUTSA</name>
<dbReference type="SMART" id="SM00553">
    <property type="entry name" value="SEP"/>
    <property type="match status" value="1"/>
</dbReference>
<dbReference type="CDD" id="cd01770">
    <property type="entry name" value="UBX_UBXN2"/>
    <property type="match status" value="1"/>
</dbReference>
<feature type="domain" description="SEP" evidence="4">
    <location>
        <begin position="186"/>
        <end position="252"/>
    </location>
</feature>
<dbReference type="Proteomes" id="UP000030689">
    <property type="component" value="Unassembled WGS sequence"/>
</dbReference>
<feature type="compositionally biased region" description="Acidic residues" evidence="2">
    <location>
        <begin position="135"/>
        <end position="149"/>
    </location>
</feature>
<dbReference type="GO" id="GO:0000045">
    <property type="term" value="P:autophagosome assembly"/>
    <property type="evidence" value="ECO:0007669"/>
    <property type="project" value="TreeGrafter"/>
</dbReference>
<dbReference type="FunFam" id="3.10.20.90:FF:000179">
    <property type="entry name" value="Plant UBX domain-containing protein 4"/>
    <property type="match status" value="1"/>
</dbReference>
<dbReference type="STRING" id="72664.V4LB94"/>
<evidence type="ECO:0000313" key="5">
    <source>
        <dbReference type="EMBL" id="ESQ47700.1"/>
    </source>
</evidence>
<dbReference type="Gene3D" id="3.30.420.210">
    <property type="entry name" value="SEP domain"/>
    <property type="match status" value="1"/>
</dbReference>
<dbReference type="SUPFAM" id="SSF54236">
    <property type="entry name" value="Ubiquitin-like"/>
    <property type="match status" value="1"/>
</dbReference>
<dbReference type="SUPFAM" id="SSF46934">
    <property type="entry name" value="UBA-like"/>
    <property type="match status" value="1"/>
</dbReference>
<dbReference type="Pfam" id="PF14555">
    <property type="entry name" value="UBA_4"/>
    <property type="match status" value="1"/>
</dbReference>
<dbReference type="InterPro" id="IPR029071">
    <property type="entry name" value="Ubiquitin-like_domsf"/>
</dbReference>
<dbReference type="InterPro" id="IPR012989">
    <property type="entry name" value="SEP_domain"/>
</dbReference>
<keyword evidence="1" id="KW-0833">Ubl conjugation pathway</keyword>
<dbReference type="OrthoDB" id="1113687at2759"/>
<dbReference type="Pfam" id="PF08059">
    <property type="entry name" value="SEP"/>
    <property type="match status" value="1"/>
</dbReference>
<reference evidence="5 6" key="1">
    <citation type="journal article" date="2013" name="Front. Plant Sci.">
        <title>The Reference Genome of the Halophytic Plant Eutrema salsugineum.</title>
        <authorList>
            <person name="Yang R."/>
            <person name="Jarvis D.E."/>
            <person name="Chen H."/>
            <person name="Beilstein M.A."/>
            <person name="Grimwood J."/>
            <person name="Jenkins J."/>
            <person name="Shu S."/>
            <person name="Prochnik S."/>
            <person name="Xin M."/>
            <person name="Ma C."/>
            <person name="Schmutz J."/>
            <person name="Wing R.A."/>
            <person name="Mitchell-Olds T."/>
            <person name="Schumaker K.S."/>
            <person name="Wang X."/>
        </authorList>
    </citation>
    <scope>NUCLEOTIDE SEQUENCE [LARGE SCALE GENOMIC DNA]</scope>
</reference>
<dbReference type="GO" id="GO:0043130">
    <property type="term" value="F:ubiquitin binding"/>
    <property type="evidence" value="ECO:0007669"/>
    <property type="project" value="TreeGrafter"/>
</dbReference>
<dbReference type="Gramene" id="ESQ47700">
    <property type="protein sequence ID" value="ESQ47700"/>
    <property type="gene ID" value="EUTSA_v10022118mg"/>
</dbReference>
<dbReference type="InterPro" id="IPR009060">
    <property type="entry name" value="UBA-like_sf"/>
</dbReference>
<dbReference type="SMART" id="SM00166">
    <property type="entry name" value="UBX"/>
    <property type="match status" value="1"/>
</dbReference>
<dbReference type="GO" id="GO:0031468">
    <property type="term" value="P:nuclear membrane reassembly"/>
    <property type="evidence" value="ECO:0007669"/>
    <property type="project" value="TreeGrafter"/>
</dbReference>
<feature type="domain" description="UBX" evidence="3">
    <location>
        <begin position="297"/>
        <end position="374"/>
    </location>
</feature>
<dbReference type="GO" id="GO:0005829">
    <property type="term" value="C:cytosol"/>
    <property type="evidence" value="ECO:0007669"/>
    <property type="project" value="TreeGrafter"/>
</dbReference>
<dbReference type="GO" id="GO:0007030">
    <property type="term" value="P:Golgi organization"/>
    <property type="evidence" value="ECO:0007669"/>
    <property type="project" value="TreeGrafter"/>
</dbReference>
<keyword evidence="6" id="KW-1185">Reference proteome</keyword>
<gene>
    <name evidence="5" type="ORF">EUTSA_v10022118mg</name>
</gene>
<dbReference type="Gene3D" id="1.10.8.10">
    <property type="entry name" value="DNA helicase RuvA subunit, C-terminal domain"/>
    <property type="match status" value="1"/>
</dbReference>
<evidence type="ECO:0008006" key="7">
    <source>
        <dbReference type="Google" id="ProtNLM"/>
    </source>
</evidence>
<dbReference type="GO" id="GO:0043161">
    <property type="term" value="P:proteasome-mediated ubiquitin-dependent protein catabolic process"/>
    <property type="evidence" value="ECO:0007669"/>
    <property type="project" value="TreeGrafter"/>
</dbReference>
<dbReference type="GO" id="GO:0061025">
    <property type="term" value="P:membrane fusion"/>
    <property type="evidence" value="ECO:0007669"/>
    <property type="project" value="TreeGrafter"/>
</dbReference>
<evidence type="ECO:0000256" key="2">
    <source>
        <dbReference type="SAM" id="MobiDB-lite"/>
    </source>
</evidence>
<dbReference type="EMBL" id="KI517408">
    <property type="protein sequence ID" value="ESQ47700.1"/>
    <property type="molecule type" value="Genomic_DNA"/>
</dbReference>
<dbReference type="PANTHER" id="PTHR23333:SF43">
    <property type="entry name" value="PLANT UBX DOMAIN-CONTAINING PROTEIN 5-RELATED"/>
    <property type="match status" value="1"/>
</dbReference>
<evidence type="ECO:0000259" key="3">
    <source>
        <dbReference type="PROSITE" id="PS50033"/>
    </source>
</evidence>
<dbReference type="Pfam" id="PF00789">
    <property type="entry name" value="UBX"/>
    <property type="match status" value="1"/>
</dbReference>
<dbReference type="GO" id="GO:0005634">
    <property type="term" value="C:nucleus"/>
    <property type="evidence" value="ECO:0007669"/>
    <property type="project" value="TreeGrafter"/>
</dbReference>
<accession>V4LB94</accession>
<dbReference type="PROSITE" id="PS50033">
    <property type="entry name" value="UBX"/>
    <property type="match status" value="1"/>
</dbReference>
<evidence type="ECO:0000259" key="4">
    <source>
        <dbReference type="PROSITE" id="PS51399"/>
    </source>
</evidence>
<organism evidence="5 6">
    <name type="scientific">Eutrema salsugineum</name>
    <name type="common">Saltwater cress</name>
    <name type="synonym">Sisymbrium salsugineum</name>
    <dbReference type="NCBI Taxonomy" id="72664"/>
    <lineage>
        <taxon>Eukaryota</taxon>
        <taxon>Viridiplantae</taxon>
        <taxon>Streptophyta</taxon>
        <taxon>Embryophyta</taxon>
        <taxon>Tracheophyta</taxon>
        <taxon>Spermatophyta</taxon>
        <taxon>Magnoliopsida</taxon>
        <taxon>eudicotyledons</taxon>
        <taxon>Gunneridae</taxon>
        <taxon>Pentapetalae</taxon>
        <taxon>rosids</taxon>
        <taxon>malvids</taxon>
        <taxon>Brassicales</taxon>
        <taxon>Brassicaceae</taxon>
        <taxon>Eutremeae</taxon>
        <taxon>Eutrema</taxon>
    </lineage>
</organism>
<dbReference type="Gene3D" id="3.10.20.90">
    <property type="entry name" value="Phosphatidylinositol 3-kinase Catalytic Subunit, Chain A, domain 1"/>
    <property type="match status" value="1"/>
</dbReference>
<evidence type="ECO:0000313" key="6">
    <source>
        <dbReference type="Proteomes" id="UP000030689"/>
    </source>
</evidence>